<dbReference type="EMBL" id="JAFMPK010000045">
    <property type="protein sequence ID" value="MBO0609861.1"/>
    <property type="molecule type" value="Genomic_DNA"/>
</dbReference>
<evidence type="ECO:0000256" key="1">
    <source>
        <dbReference type="SAM" id="Phobius"/>
    </source>
</evidence>
<sequence>MTQSAGPIAWDFIFTIAGATTALVAAALSGITLYLTGRRETRQWLRDSVLDALTQFLDASFARPSRSAYEARQASGFEGDLDRFRARSTAAHREQNDALTKLRLLANDPVVRAAETLHLADDAIADAVLGSGPAPDPSDWATLRLRQKHAREALIVQARRLLGLPGGVPVGSLDATDDSRTPGAAVTTSSRRHPHRILFSLMFWK</sequence>
<dbReference type="RefSeq" id="WP_207275812.1">
    <property type="nucleotide sequence ID" value="NZ_JAFMPK010000045.1"/>
</dbReference>
<reference evidence="3" key="1">
    <citation type="submission" date="2023-07" db="EMBL/GenBank/DDBJ databases">
        <title>Myceligenerans salitolerans sp. nov., a halotolerant actinomycete isolated from a salt lake in Xinjiang, China.</title>
        <authorList>
            <person name="Guan T."/>
        </authorList>
    </citation>
    <scope>NUCLEOTIDE SEQUENCE [LARGE SCALE GENOMIC DNA]</scope>
    <source>
        <strain evidence="3">XHU 5031</strain>
    </source>
</reference>
<accession>A0ABS3IA12</accession>
<name>A0ABS3IA12_9MICO</name>
<evidence type="ECO:0000313" key="3">
    <source>
        <dbReference type="Proteomes" id="UP000664617"/>
    </source>
</evidence>
<gene>
    <name evidence="2" type="ORF">J0911_12575</name>
</gene>
<evidence type="ECO:0000313" key="2">
    <source>
        <dbReference type="EMBL" id="MBO0609861.1"/>
    </source>
</evidence>
<keyword evidence="1" id="KW-1133">Transmembrane helix</keyword>
<proteinExistence type="predicted"/>
<feature type="transmembrane region" description="Helical" evidence="1">
    <location>
        <begin position="12"/>
        <end position="36"/>
    </location>
</feature>
<dbReference type="Proteomes" id="UP000664617">
    <property type="component" value="Unassembled WGS sequence"/>
</dbReference>
<organism evidence="2 3">
    <name type="scientific">Myceligenerans salitolerans</name>
    <dbReference type="NCBI Taxonomy" id="1230528"/>
    <lineage>
        <taxon>Bacteria</taxon>
        <taxon>Bacillati</taxon>
        <taxon>Actinomycetota</taxon>
        <taxon>Actinomycetes</taxon>
        <taxon>Micrococcales</taxon>
        <taxon>Promicromonosporaceae</taxon>
        <taxon>Myceligenerans</taxon>
    </lineage>
</organism>
<keyword evidence="1" id="KW-0812">Transmembrane</keyword>
<keyword evidence="1" id="KW-0472">Membrane</keyword>
<comment type="caution">
    <text evidence="2">The sequence shown here is derived from an EMBL/GenBank/DDBJ whole genome shotgun (WGS) entry which is preliminary data.</text>
</comment>
<keyword evidence="3" id="KW-1185">Reference proteome</keyword>
<protein>
    <submittedName>
        <fullName evidence="2">Uncharacterized protein</fullName>
    </submittedName>
</protein>